<dbReference type="Proteomes" id="UP000653578">
    <property type="component" value="Unassembled WGS sequence"/>
</dbReference>
<dbReference type="RefSeq" id="WP_171633304.1">
    <property type="nucleotide sequence ID" value="NZ_WHNY01000065.1"/>
</dbReference>
<comment type="caution">
    <text evidence="1">The sequence shown here is derived from an EMBL/GenBank/DDBJ whole genome shotgun (WGS) entry which is preliminary data.</text>
</comment>
<dbReference type="EMBL" id="WHNY01000065">
    <property type="protein sequence ID" value="NOU66750.1"/>
    <property type="molecule type" value="Genomic_DNA"/>
</dbReference>
<gene>
    <name evidence="1" type="ORF">GC096_22140</name>
</gene>
<reference evidence="1 2" key="1">
    <citation type="submission" date="2019-10" db="EMBL/GenBank/DDBJ databases">
        <title>Description of Paenibacillus humi sp. nov.</title>
        <authorList>
            <person name="Carlier A."/>
            <person name="Qi S."/>
        </authorList>
    </citation>
    <scope>NUCLEOTIDE SEQUENCE [LARGE SCALE GENOMIC DNA]</scope>
    <source>
        <strain evidence="1 2">LMG 31461</strain>
    </source>
</reference>
<proteinExistence type="predicted"/>
<organism evidence="1 2">
    <name type="scientific">Paenibacillus plantarum</name>
    <dbReference type="NCBI Taxonomy" id="2654975"/>
    <lineage>
        <taxon>Bacteria</taxon>
        <taxon>Bacillati</taxon>
        <taxon>Bacillota</taxon>
        <taxon>Bacilli</taxon>
        <taxon>Bacillales</taxon>
        <taxon>Paenibacillaceae</taxon>
        <taxon>Paenibacillus</taxon>
    </lineage>
</organism>
<evidence type="ECO:0000313" key="1">
    <source>
        <dbReference type="EMBL" id="NOU66750.1"/>
    </source>
</evidence>
<keyword evidence="2" id="KW-1185">Reference proteome</keyword>
<name>A0ABX1XE39_9BACL</name>
<protein>
    <submittedName>
        <fullName evidence="1">Uncharacterized protein</fullName>
    </submittedName>
</protein>
<sequence>MMETNNVRSQLNEVILSFEQYLNRSLPVIKDQADRFYKSLEHQPWSELPQLAEAFSWIFQVFESMTQAGASSYEGWHEVENAIIKFSNELEGLYEAISAQDSVAIGDILNYEVLPILEKIHGFLVIIVEQEVT</sequence>
<evidence type="ECO:0000313" key="2">
    <source>
        <dbReference type="Proteomes" id="UP000653578"/>
    </source>
</evidence>
<accession>A0ABX1XE39</accession>